<evidence type="ECO:0000313" key="14">
    <source>
        <dbReference type="Proteomes" id="UP000678499"/>
    </source>
</evidence>
<dbReference type="PANTHER" id="PTHR11922">
    <property type="entry name" value="GMP SYNTHASE-RELATED"/>
    <property type="match status" value="1"/>
</dbReference>
<dbReference type="EMBL" id="CAJPEX010000524">
    <property type="protein sequence ID" value="CAG0916137.1"/>
    <property type="molecule type" value="Genomic_DNA"/>
</dbReference>
<feature type="binding site" evidence="11">
    <location>
        <begin position="225"/>
        <end position="231"/>
    </location>
    <ligand>
        <name>ATP</name>
        <dbReference type="ChEBI" id="CHEBI:30616"/>
    </ligand>
</feature>
<dbReference type="InterPro" id="IPR004739">
    <property type="entry name" value="GMP_synth_GATase"/>
</dbReference>
<dbReference type="SUPFAM" id="SSF54810">
    <property type="entry name" value="GMP synthetase C-terminal dimerisation domain"/>
    <property type="match status" value="2"/>
</dbReference>
<dbReference type="Proteomes" id="UP000678499">
    <property type="component" value="Unassembled WGS sequence"/>
</dbReference>
<dbReference type="UniPathway" id="UPA00189">
    <property type="reaction ID" value="UER00296"/>
</dbReference>
<evidence type="ECO:0000256" key="4">
    <source>
        <dbReference type="ARBA" id="ARBA00022598"/>
    </source>
</evidence>
<evidence type="ECO:0000256" key="1">
    <source>
        <dbReference type="ARBA" id="ARBA00005153"/>
    </source>
</evidence>
<dbReference type="CDD" id="cd01742">
    <property type="entry name" value="GATase1_GMP_Synthase"/>
    <property type="match status" value="1"/>
</dbReference>
<dbReference type="SUPFAM" id="SSF52317">
    <property type="entry name" value="Class I glutamine amidotransferase-like"/>
    <property type="match status" value="1"/>
</dbReference>
<dbReference type="InterPro" id="IPR029062">
    <property type="entry name" value="Class_I_gatase-like"/>
</dbReference>
<evidence type="ECO:0000256" key="5">
    <source>
        <dbReference type="ARBA" id="ARBA00022741"/>
    </source>
</evidence>
<dbReference type="NCBIfam" id="TIGR00888">
    <property type="entry name" value="guaA_Nterm"/>
    <property type="match status" value="1"/>
</dbReference>
<gene>
    <name evidence="13" type="ORF">NMOB1V02_LOCUS3768</name>
</gene>
<dbReference type="PANTHER" id="PTHR11922:SF2">
    <property type="entry name" value="GMP SYNTHASE [GLUTAMINE-HYDROLYZING]"/>
    <property type="match status" value="1"/>
</dbReference>
<dbReference type="Gene3D" id="3.30.300.10">
    <property type="match status" value="2"/>
</dbReference>
<name>A0A7R9BL57_9CRUS</name>
<keyword evidence="14" id="KW-1185">Reference proteome</keyword>
<dbReference type="EMBL" id="OA882561">
    <property type="protein sequence ID" value="CAD7275985.1"/>
    <property type="molecule type" value="Genomic_DNA"/>
</dbReference>
<dbReference type="GO" id="GO:0005829">
    <property type="term" value="C:cytosol"/>
    <property type="evidence" value="ECO:0007669"/>
    <property type="project" value="TreeGrafter"/>
</dbReference>
<dbReference type="InterPro" id="IPR025777">
    <property type="entry name" value="GMPS_ATP_PPase_dom"/>
</dbReference>
<dbReference type="EC" id="6.3.5.2" evidence="3"/>
<evidence type="ECO:0000256" key="9">
    <source>
        <dbReference type="ARBA" id="ARBA00022962"/>
    </source>
</evidence>
<dbReference type="PROSITE" id="PS51273">
    <property type="entry name" value="GATASE_TYPE_1"/>
    <property type="match status" value="1"/>
</dbReference>
<sequence>MDDLPGRVVILDAGSQYGKRIDRRIRELNVKSDLLPLSTPIEEIKRAQYKAIVISGGPGSVLNDSSPAIDPNIFKLGLPVLGICYGKQLMVKHCGGIVTKKIGREDGQCDAVVDPTCPLFGGLHPEQKVLLTHGDGMEVLPSGFSPIAHHEDTIVAVANKEQKLYGLQFHPEVDLTENGPTMMKNFLFAVAKIQPDYTMVSRLEHCLDHVRKIVGPTKKVLMLISGGIDSTVSALLLRKALGPERVIAVFINNGFMRKNEVSEVETSLKQLELDVKVIHEFNKFYTAMTSVTDNTTASRTGNSTGGDHVQDHLVLSSERRRVTKMLCEVSEPEEKRHIIGDTFVDVAQDVMKNLGLSPENTFLGQGTLRPDLIESASCIASASADVIKTHHNDSDLVRQWRSLGRVVEPLTDFHKDEVRALGRDLGLSAEYCMRHPFPGPGLAIRVLCANEPYIGKDFAETQVLIKVICNYAKAKQTDHALTHRVDKATSDRDRERLLALSREEFMGILLPIRTVGVQGDCRSYSYCAALSCNEDKSVPWESALFLARMITKVCHNVNRVAFAFGGPILHPVSEVTPTLLTPLVLALAREVDYVAHSVLKTRNCYDLVSQMPVVLIPVQFDRDPMNSNKMPPCAHSVVLRPFLSKDFMTGRAVVPGADLPVEVVDEMAKSVARVPGVSRVLYDLTPKPPGTTEWE</sequence>
<keyword evidence="9" id="KW-0315">Glutamine amidotransferase</keyword>
<dbReference type="SUPFAM" id="SSF52402">
    <property type="entry name" value="Adenine nucleotide alpha hydrolases-like"/>
    <property type="match status" value="1"/>
</dbReference>
<evidence type="ECO:0000256" key="6">
    <source>
        <dbReference type="ARBA" id="ARBA00022749"/>
    </source>
</evidence>
<dbReference type="FunFam" id="3.40.50.620:FF:000044">
    <property type="entry name" value="GMP synthase [glutamine-hydrolyzing]"/>
    <property type="match status" value="1"/>
</dbReference>
<dbReference type="PRINTS" id="PR00096">
    <property type="entry name" value="GATASE"/>
</dbReference>
<proteinExistence type="predicted"/>
<dbReference type="AlphaFoldDB" id="A0A7R9BL57"/>
<evidence type="ECO:0000256" key="11">
    <source>
        <dbReference type="PROSITE-ProRule" id="PRU00886"/>
    </source>
</evidence>
<keyword evidence="5 11" id="KW-0547">Nucleotide-binding</keyword>
<evidence type="ECO:0000256" key="3">
    <source>
        <dbReference type="ARBA" id="ARBA00012746"/>
    </source>
</evidence>
<dbReference type="PRINTS" id="PR00097">
    <property type="entry name" value="ANTSNTHASEII"/>
</dbReference>
<dbReference type="GO" id="GO:0005524">
    <property type="term" value="F:ATP binding"/>
    <property type="evidence" value="ECO:0007669"/>
    <property type="project" value="UniProtKB-UniRule"/>
</dbReference>
<evidence type="ECO:0000256" key="2">
    <source>
        <dbReference type="ARBA" id="ARBA00011738"/>
    </source>
</evidence>
<comment type="pathway">
    <text evidence="1">Purine metabolism; GMP biosynthesis; GMP from XMP (L-Gln route): step 1/1.</text>
</comment>
<keyword evidence="4" id="KW-0436">Ligase</keyword>
<evidence type="ECO:0000256" key="8">
    <source>
        <dbReference type="ARBA" id="ARBA00022840"/>
    </source>
</evidence>
<evidence type="ECO:0000259" key="12">
    <source>
        <dbReference type="PROSITE" id="PS51553"/>
    </source>
</evidence>
<dbReference type="InterPro" id="IPR001674">
    <property type="entry name" value="GMP_synth_C"/>
</dbReference>
<dbReference type="InterPro" id="IPR022310">
    <property type="entry name" value="NAD/GMP_synthase"/>
</dbReference>
<evidence type="ECO:0000256" key="7">
    <source>
        <dbReference type="ARBA" id="ARBA00022755"/>
    </source>
</evidence>
<keyword evidence="6 11" id="KW-0332">GMP biosynthesis</keyword>
<dbReference type="OrthoDB" id="1724632at2759"/>
<dbReference type="Gene3D" id="3.40.50.620">
    <property type="entry name" value="HUPs"/>
    <property type="match status" value="1"/>
</dbReference>
<dbReference type="CDD" id="cd01997">
    <property type="entry name" value="GMP_synthase_C"/>
    <property type="match status" value="1"/>
</dbReference>
<reference evidence="13" key="1">
    <citation type="submission" date="2020-11" db="EMBL/GenBank/DDBJ databases">
        <authorList>
            <person name="Tran Van P."/>
        </authorList>
    </citation>
    <scope>NUCLEOTIDE SEQUENCE</scope>
</reference>
<dbReference type="GO" id="GO:0003921">
    <property type="term" value="F:GMP synthase activity"/>
    <property type="evidence" value="ECO:0007669"/>
    <property type="project" value="InterPro"/>
</dbReference>
<organism evidence="13">
    <name type="scientific">Notodromas monacha</name>
    <dbReference type="NCBI Taxonomy" id="399045"/>
    <lineage>
        <taxon>Eukaryota</taxon>
        <taxon>Metazoa</taxon>
        <taxon>Ecdysozoa</taxon>
        <taxon>Arthropoda</taxon>
        <taxon>Crustacea</taxon>
        <taxon>Oligostraca</taxon>
        <taxon>Ostracoda</taxon>
        <taxon>Podocopa</taxon>
        <taxon>Podocopida</taxon>
        <taxon>Cypridocopina</taxon>
        <taxon>Cypridoidea</taxon>
        <taxon>Cyprididae</taxon>
        <taxon>Notodromas</taxon>
    </lineage>
</organism>
<dbReference type="PROSITE" id="PS51553">
    <property type="entry name" value="GMPS_ATP_PPASE"/>
    <property type="match status" value="1"/>
</dbReference>
<feature type="domain" description="GMPS ATP-PPase" evidence="12">
    <location>
        <begin position="197"/>
        <end position="434"/>
    </location>
</feature>
<accession>A0A7R9BL57</accession>
<comment type="subunit">
    <text evidence="2">Homodimer.</text>
</comment>
<evidence type="ECO:0000313" key="13">
    <source>
        <dbReference type="EMBL" id="CAD7275985.1"/>
    </source>
</evidence>
<keyword evidence="8 11" id="KW-0067">ATP-binding</keyword>
<dbReference type="Pfam" id="PF00958">
    <property type="entry name" value="GMP_synt_C"/>
    <property type="match status" value="1"/>
</dbReference>
<dbReference type="Pfam" id="PF00117">
    <property type="entry name" value="GATase"/>
    <property type="match status" value="1"/>
</dbReference>
<dbReference type="Gene3D" id="3.40.50.880">
    <property type="match status" value="1"/>
</dbReference>
<dbReference type="FunFam" id="3.30.300.10:FF:000008">
    <property type="entry name" value="GMP synthase [glutamine-hydrolyzing]"/>
    <property type="match status" value="1"/>
</dbReference>
<protein>
    <recommendedName>
        <fullName evidence="3">GMP synthase (glutamine-hydrolyzing)</fullName>
        <ecNumber evidence="3">6.3.5.2</ecNumber>
    </recommendedName>
    <alternativeName>
        <fullName evidence="10">Glutamine amidotransferase</fullName>
    </alternativeName>
</protein>
<dbReference type="InterPro" id="IPR014729">
    <property type="entry name" value="Rossmann-like_a/b/a_fold"/>
</dbReference>
<dbReference type="Pfam" id="PF02540">
    <property type="entry name" value="NAD_synthase"/>
    <property type="match status" value="1"/>
</dbReference>
<keyword evidence="7 11" id="KW-0658">Purine biosynthesis</keyword>
<dbReference type="InterPro" id="IPR017926">
    <property type="entry name" value="GATASE"/>
</dbReference>
<evidence type="ECO:0000256" key="10">
    <source>
        <dbReference type="ARBA" id="ARBA00031356"/>
    </source>
</evidence>